<feature type="region of interest" description="Disordered" evidence="3">
    <location>
        <begin position="596"/>
        <end position="663"/>
    </location>
</feature>
<dbReference type="Pfam" id="PF19057">
    <property type="entry name" value="PH_19"/>
    <property type="match status" value="1"/>
</dbReference>
<dbReference type="OrthoDB" id="4066896at2759"/>
<dbReference type="KEGG" id="phu:Phum_PHUM491620"/>
<dbReference type="EMBL" id="DS235824">
    <property type="protein sequence ID" value="EEB17863.1"/>
    <property type="molecule type" value="Genomic_DNA"/>
</dbReference>
<dbReference type="RefSeq" id="XP_002430601.1">
    <property type="nucleotide sequence ID" value="XM_002430556.1"/>
</dbReference>
<feature type="region of interest" description="Disordered" evidence="3">
    <location>
        <begin position="914"/>
        <end position="936"/>
    </location>
</feature>
<protein>
    <recommendedName>
        <fullName evidence="4">DH domain-containing protein</fullName>
    </recommendedName>
</protein>
<feature type="domain" description="DH" evidence="4">
    <location>
        <begin position="231"/>
        <end position="286"/>
    </location>
</feature>
<sequence length="998" mass="111421">MTCCCPQQQEQLGDDKCKHKNHDRAIKILKNFDCQKDRDKFFNSSDTNLWNKQYNDNNNNNNNNGFSLKDCDASWCATVEETQQSMRMQEIVMIQMRDKLLMNRCKFKASIKPNEKIQRLIEEKKKCTGDIEIIEELLCQVKKELDCTKMQFEKYLEKNNQENKQNKQKCDTRTHVVVELFDTEKSYVESLQIIARKYLRPLKSPENVGLVDTVVVDEIFYQAMAREHRGKLALDSLIIMPVQRIPRYELLIQRLLKHTDSNHPDYALLMAAQHKIHELAVKINLTERETIEMEHQQQILKDLEALIEGLVDLTSNDRTFVRHDTVTMASGQGTRKERALFLFSDLLIITSIKRRSGTIRKPSATCTGTTVASSLDANKYKLLMRIPIDDLEVVKTAKDDNVKKMMKEIQKLSEDVCVLTQISDLTLTLQCPRTSLEEIVKDMLSNVNKQLAERQTSDSQLSYLELMLNTQHGMENVSVVFTKPEKRSSWEESFNDCKQKLALSADRKPSPEFMASVPIRKTRAGLQFTCAAPTLGLNAFNLRDVWVCNSDGYVGQVCVLSLQPEPTVTSCNGVCNARLLCIASIPAGVTKLSKNVQKKSDVESDVSSGVEEHSDKSRSVELISSSSSDEDDDDANKEFFARRSKSEPLSTTETGEGGIEDAENQQPTMWLGTEDGNIHVYLCSDNIRIKKNKVKIQHTSSVQSIIYLDNRVFVSLSNGDIIVYSRDQAGGWNTSNPSTITVGTPNAPVNKMTPVDGKLWCGCHNNIKILNTNPLQIEHSFQASTDGLKIVTGMAVSGFGVWISLQNSAVIKLFHSVTYENLCDVNVAPSVTKMLAGCDDIIRQHKAACLRVTSLLACKDLLWIGTSAGVVLNMTIPHISMSTTKLTSVPNVTGVPHGHTGHVRFLTCVETTGNPKQTDNSIKHNSNNSTARKQHHNIKNKMDSQLGGGGGGGCGGGGGPSKMLVISGGDGYEDFRNSNTSEVAGREDSTNHLLLWQI</sequence>
<dbReference type="InterPro" id="IPR036322">
    <property type="entry name" value="WD40_repeat_dom_sf"/>
</dbReference>
<dbReference type="SUPFAM" id="SSF50729">
    <property type="entry name" value="PH domain-like"/>
    <property type="match status" value="1"/>
</dbReference>
<dbReference type="SUPFAM" id="SSF50978">
    <property type="entry name" value="WD40 repeat-like"/>
    <property type="match status" value="1"/>
</dbReference>
<feature type="compositionally biased region" description="Polar residues" evidence="3">
    <location>
        <begin position="914"/>
        <end position="931"/>
    </location>
</feature>
<dbReference type="EMBL" id="AAZO01005944">
    <property type="status" value="NOT_ANNOTATED_CDS"/>
    <property type="molecule type" value="Genomic_DNA"/>
</dbReference>
<dbReference type="Proteomes" id="UP000009046">
    <property type="component" value="Unassembled WGS sequence"/>
</dbReference>
<dbReference type="Gene3D" id="1.20.900.10">
    <property type="entry name" value="Dbl homology (DH) domain"/>
    <property type="match status" value="2"/>
</dbReference>
<dbReference type="GeneID" id="8235839"/>
<dbReference type="Pfam" id="PF00621">
    <property type="entry name" value="RhoGEF"/>
    <property type="match status" value="1"/>
</dbReference>
<evidence type="ECO:0000313" key="5">
    <source>
        <dbReference type="EMBL" id="EEB17863.1"/>
    </source>
</evidence>
<dbReference type="InterPro" id="IPR035899">
    <property type="entry name" value="DBL_dom_sf"/>
</dbReference>
<evidence type="ECO:0000256" key="1">
    <source>
        <dbReference type="ARBA" id="ARBA00022553"/>
    </source>
</evidence>
<dbReference type="InParanoid" id="E0VWV7"/>
<feature type="compositionally biased region" description="Basic and acidic residues" evidence="3">
    <location>
        <begin position="636"/>
        <end position="646"/>
    </location>
</feature>
<dbReference type="EnsemblMetazoa" id="PHUM491620-RA">
    <property type="protein sequence ID" value="PHUM491620-PA"/>
    <property type="gene ID" value="PHUM491620"/>
</dbReference>
<dbReference type="InterPro" id="IPR011993">
    <property type="entry name" value="PH-like_dom_sf"/>
</dbReference>
<dbReference type="Gene3D" id="2.30.29.30">
    <property type="entry name" value="Pleckstrin-homology domain (PH domain)/Phosphotyrosine-binding domain (PTB)"/>
    <property type="match status" value="1"/>
</dbReference>
<dbReference type="SUPFAM" id="SSF48065">
    <property type="entry name" value="DBL homology domain (DH-domain)"/>
    <property type="match status" value="1"/>
</dbReference>
<evidence type="ECO:0000256" key="2">
    <source>
        <dbReference type="ARBA" id="ARBA00022658"/>
    </source>
</evidence>
<reference evidence="5" key="2">
    <citation type="submission" date="2007-04" db="EMBL/GenBank/DDBJ databases">
        <title>The genome of the human body louse.</title>
        <authorList>
            <consortium name="The Human Body Louse Genome Consortium"/>
            <person name="Kirkness E."/>
            <person name="Walenz B."/>
            <person name="Hass B."/>
            <person name="Bruggner R."/>
            <person name="Strausberg R."/>
        </authorList>
    </citation>
    <scope>NUCLEOTIDE SEQUENCE</scope>
    <source>
        <strain evidence="5">USDA</strain>
    </source>
</reference>
<keyword evidence="1" id="KW-0597">Phosphoprotein</keyword>
<accession>E0VWV7</accession>
<feature type="compositionally biased region" description="Basic and acidic residues" evidence="3">
    <location>
        <begin position="610"/>
        <end position="619"/>
    </location>
</feature>
<evidence type="ECO:0000256" key="3">
    <source>
        <dbReference type="SAM" id="MobiDB-lite"/>
    </source>
</evidence>
<evidence type="ECO:0000313" key="7">
    <source>
        <dbReference type="Proteomes" id="UP000009046"/>
    </source>
</evidence>
<dbReference type="InterPro" id="IPR039919">
    <property type="entry name" value="ARHGEF10/ARHGEF17"/>
</dbReference>
<organism>
    <name type="scientific">Pediculus humanus subsp. corporis</name>
    <name type="common">Body louse</name>
    <dbReference type="NCBI Taxonomy" id="121224"/>
    <lineage>
        <taxon>Eukaryota</taxon>
        <taxon>Metazoa</taxon>
        <taxon>Ecdysozoa</taxon>
        <taxon>Arthropoda</taxon>
        <taxon>Hexapoda</taxon>
        <taxon>Insecta</taxon>
        <taxon>Pterygota</taxon>
        <taxon>Neoptera</taxon>
        <taxon>Paraneoptera</taxon>
        <taxon>Psocodea</taxon>
        <taxon>Troctomorpha</taxon>
        <taxon>Phthiraptera</taxon>
        <taxon>Anoplura</taxon>
        <taxon>Pediculidae</taxon>
        <taxon>Pediculus</taxon>
    </lineage>
</organism>
<evidence type="ECO:0000259" key="4">
    <source>
        <dbReference type="PROSITE" id="PS50010"/>
    </source>
</evidence>
<proteinExistence type="predicted"/>
<keyword evidence="2" id="KW-0344">Guanine-nucleotide releasing factor</keyword>
<dbReference type="Gene3D" id="2.130.10.10">
    <property type="entry name" value="YVTN repeat-like/Quinoprotein amine dehydrogenase"/>
    <property type="match status" value="1"/>
</dbReference>
<dbReference type="GO" id="GO:0030036">
    <property type="term" value="P:actin cytoskeleton organization"/>
    <property type="evidence" value="ECO:0007669"/>
    <property type="project" value="TreeGrafter"/>
</dbReference>
<dbReference type="CTD" id="8235839"/>
<dbReference type="PROSITE" id="PS50010">
    <property type="entry name" value="DH_2"/>
    <property type="match status" value="2"/>
</dbReference>
<name>E0VWV7_PEDHC</name>
<dbReference type="AlphaFoldDB" id="E0VWV7"/>
<dbReference type="InterPro" id="IPR015943">
    <property type="entry name" value="WD40/YVTN_repeat-like_dom_sf"/>
</dbReference>
<keyword evidence="7" id="KW-1185">Reference proteome</keyword>
<evidence type="ECO:0000313" key="6">
    <source>
        <dbReference type="EnsemblMetazoa" id="PHUM491620-PA"/>
    </source>
</evidence>
<dbReference type="STRING" id="121224.E0VWV7"/>
<dbReference type="GO" id="GO:0005085">
    <property type="term" value="F:guanyl-nucleotide exchange factor activity"/>
    <property type="evidence" value="ECO:0007669"/>
    <property type="project" value="UniProtKB-KW"/>
</dbReference>
<dbReference type="Pfam" id="PF19056">
    <property type="entry name" value="WD40_2"/>
    <property type="match status" value="1"/>
</dbReference>
<dbReference type="VEuPathDB" id="VectorBase:PHUM491620"/>
<feature type="domain" description="DH" evidence="4">
    <location>
        <begin position="172"/>
        <end position="220"/>
    </location>
</feature>
<dbReference type="PANTHER" id="PTHR12877">
    <property type="entry name" value="RHO GUANINE NUCLEOTIDE EXCHANGE FACTOR"/>
    <property type="match status" value="1"/>
</dbReference>
<dbReference type="SMART" id="SM00325">
    <property type="entry name" value="RhoGEF"/>
    <property type="match status" value="1"/>
</dbReference>
<dbReference type="OMA" id="IWENALI"/>
<dbReference type="HOGENOM" id="CLU_001213_2_0_1"/>
<dbReference type="InterPro" id="IPR000219">
    <property type="entry name" value="DH_dom"/>
</dbReference>
<gene>
    <name evidence="6" type="primary">8235839</name>
    <name evidence="5" type="ORF">Phum_PHUM491620</name>
</gene>
<reference evidence="5" key="1">
    <citation type="submission" date="2007-04" db="EMBL/GenBank/DDBJ databases">
        <title>Annotation of Pediculus humanus corporis strain USDA.</title>
        <authorList>
            <person name="Kirkness E."/>
            <person name="Hannick L."/>
            <person name="Hass B."/>
            <person name="Bruggner R."/>
            <person name="Lawson D."/>
            <person name="Bidwell S."/>
            <person name="Joardar V."/>
            <person name="Caler E."/>
            <person name="Walenz B."/>
            <person name="Inman J."/>
            <person name="Schobel S."/>
            <person name="Galinsky K."/>
            <person name="Amedeo P."/>
            <person name="Strausberg R."/>
        </authorList>
    </citation>
    <scope>NUCLEOTIDE SEQUENCE</scope>
    <source>
        <strain evidence="5">USDA</strain>
    </source>
</reference>
<dbReference type="eggNOG" id="KOG3522">
    <property type="taxonomic scope" value="Eukaryota"/>
</dbReference>
<dbReference type="PANTHER" id="PTHR12877:SF15">
    <property type="entry name" value="RHO GUANINE NUCLEOTIDE EXCHANGE FACTOR 17"/>
    <property type="match status" value="1"/>
</dbReference>
<reference evidence="6" key="3">
    <citation type="submission" date="2020-05" db="UniProtKB">
        <authorList>
            <consortium name="EnsemblMetazoa"/>
        </authorList>
    </citation>
    <scope>IDENTIFICATION</scope>
    <source>
        <strain evidence="6">USDA</strain>
    </source>
</reference>